<evidence type="ECO:0000256" key="1">
    <source>
        <dbReference type="SAM" id="MobiDB-lite"/>
    </source>
</evidence>
<accession>A0A9W6TWY2</accession>
<protein>
    <submittedName>
        <fullName evidence="2">Unnamed protein product</fullName>
    </submittedName>
</protein>
<feature type="compositionally biased region" description="Basic and acidic residues" evidence="1">
    <location>
        <begin position="167"/>
        <end position="179"/>
    </location>
</feature>
<dbReference type="EMBL" id="BSXT01000219">
    <property type="protein sequence ID" value="GMF21164.1"/>
    <property type="molecule type" value="Genomic_DNA"/>
</dbReference>
<sequence length="546" mass="61421">MGFLYKATKAVERYASGDSCDDNDDLTVREKVIEFAQEKVAEREVEKCQPGYVDKHKSIVEKAVEATEDYIAKQGEPYRDDNCSSSSDSECETKEYSTFTRTSRDVSGIDGTSTRVEDQVTVSVRTTTTPEYPPVAVPPSYVSSSYQSAQRQDDSYMSSSSEYSSTRVRDEGGYEKKEYSSYSTSRIESDGYRPGNYGGQTSYSTRVDEHVSYSARTDVEPEYTSDSCRDYTNSSYAGVGQQNANYESYNSVESTNVSNCGFDNKAEYRSTQVRDGAEYETKEYSSYSRTSRDDSDGYRRDGFGGPSPGYSNRVEEETSYSSRTTIGDTNNEYASDSRGDYSSSSYQRAIREDDNCDAFNRMTLDSNDYRPTRACDEADYERKEHSSYSRTSRDDSDRFRGNISHSYSTRVDEEVSYSSRTAASSEYSNNSSQSYGSPSYRGVDRQDAVSSSSEYRSARVRDGNEYETKEYSSYSSSSRNQSEGYRPGNYGASPYSSRVDEEVSYSTRTTTRDFSFDEFSTRPPVGYGTRELQVSANPGYGANYGY</sequence>
<feature type="region of interest" description="Disordered" evidence="1">
    <location>
        <begin position="254"/>
        <end position="509"/>
    </location>
</feature>
<organism evidence="2 3">
    <name type="scientific">Phytophthora fragariaefolia</name>
    <dbReference type="NCBI Taxonomy" id="1490495"/>
    <lineage>
        <taxon>Eukaryota</taxon>
        <taxon>Sar</taxon>
        <taxon>Stramenopiles</taxon>
        <taxon>Oomycota</taxon>
        <taxon>Peronosporomycetes</taxon>
        <taxon>Peronosporales</taxon>
        <taxon>Peronosporaceae</taxon>
        <taxon>Phytophthora</taxon>
    </lineage>
</organism>
<feature type="compositionally biased region" description="Low complexity" evidence="1">
    <location>
        <begin position="471"/>
        <end position="485"/>
    </location>
</feature>
<feature type="compositionally biased region" description="Low complexity" evidence="1">
    <location>
        <begin position="138"/>
        <end position="165"/>
    </location>
</feature>
<feature type="compositionally biased region" description="Basic and acidic residues" evidence="1">
    <location>
        <begin position="456"/>
        <end position="470"/>
    </location>
</feature>
<dbReference type="OrthoDB" id="116961at2759"/>
<proteinExistence type="predicted"/>
<comment type="caution">
    <text evidence="2">The sequence shown here is derived from an EMBL/GenBank/DDBJ whole genome shotgun (WGS) entry which is preliminary data.</text>
</comment>
<gene>
    <name evidence="2" type="ORF">Pfra01_000273600</name>
</gene>
<feature type="compositionally biased region" description="Polar residues" evidence="1">
    <location>
        <begin position="110"/>
        <end position="130"/>
    </location>
</feature>
<name>A0A9W6TWY2_9STRA</name>
<feature type="region of interest" description="Disordered" evidence="1">
    <location>
        <begin position="72"/>
        <end position="239"/>
    </location>
</feature>
<keyword evidence="3" id="KW-1185">Reference proteome</keyword>
<reference evidence="2" key="1">
    <citation type="submission" date="2023-04" db="EMBL/GenBank/DDBJ databases">
        <title>Phytophthora fragariaefolia NBRC 109709.</title>
        <authorList>
            <person name="Ichikawa N."/>
            <person name="Sato H."/>
            <person name="Tonouchi N."/>
        </authorList>
    </citation>
    <scope>NUCLEOTIDE SEQUENCE</scope>
    <source>
        <strain evidence="2">NBRC 109709</strain>
    </source>
</reference>
<evidence type="ECO:0000313" key="3">
    <source>
        <dbReference type="Proteomes" id="UP001165121"/>
    </source>
</evidence>
<feature type="compositionally biased region" description="Polar residues" evidence="1">
    <location>
        <begin position="224"/>
        <end position="239"/>
    </location>
</feature>
<feature type="compositionally biased region" description="Basic and acidic residues" evidence="1">
    <location>
        <begin position="290"/>
        <end position="302"/>
    </location>
</feature>
<evidence type="ECO:0000313" key="2">
    <source>
        <dbReference type="EMBL" id="GMF21164.1"/>
    </source>
</evidence>
<feature type="compositionally biased region" description="Low complexity" evidence="1">
    <location>
        <begin position="424"/>
        <end position="440"/>
    </location>
</feature>
<dbReference type="AlphaFoldDB" id="A0A9W6TWY2"/>
<dbReference type="Proteomes" id="UP001165121">
    <property type="component" value="Unassembled WGS sequence"/>
</dbReference>
<feature type="compositionally biased region" description="Basic and acidic residues" evidence="1">
    <location>
        <begin position="367"/>
        <end position="400"/>
    </location>
</feature>
<feature type="compositionally biased region" description="Polar residues" evidence="1">
    <location>
        <begin position="319"/>
        <end position="334"/>
    </location>
</feature>